<comment type="caution">
    <text evidence="1">The sequence shown here is derived from an EMBL/GenBank/DDBJ whole genome shotgun (WGS) entry which is preliminary data.</text>
</comment>
<name>A0AAD2H077_9AGAR</name>
<dbReference type="EMBL" id="CAVNYO010000116">
    <property type="protein sequence ID" value="CAK5267118.1"/>
    <property type="molecule type" value="Genomic_DNA"/>
</dbReference>
<evidence type="ECO:0000313" key="2">
    <source>
        <dbReference type="Proteomes" id="UP001295794"/>
    </source>
</evidence>
<proteinExistence type="predicted"/>
<organism evidence="1 2">
    <name type="scientific">Mycena citricolor</name>
    <dbReference type="NCBI Taxonomy" id="2018698"/>
    <lineage>
        <taxon>Eukaryota</taxon>
        <taxon>Fungi</taxon>
        <taxon>Dikarya</taxon>
        <taxon>Basidiomycota</taxon>
        <taxon>Agaricomycotina</taxon>
        <taxon>Agaricomycetes</taxon>
        <taxon>Agaricomycetidae</taxon>
        <taxon>Agaricales</taxon>
        <taxon>Marasmiineae</taxon>
        <taxon>Mycenaceae</taxon>
        <taxon>Mycena</taxon>
    </lineage>
</organism>
<reference evidence="1" key="1">
    <citation type="submission" date="2023-11" db="EMBL/GenBank/DDBJ databases">
        <authorList>
            <person name="De Vega J J."/>
            <person name="De Vega J J."/>
        </authorList>
    </citation>
    <scope>NUCLEOTIDE SEQUENCE</scope>
</reference>
<protein>
    <submittedName>
        <fullName evidence="1">Uncharacterized protein</fullName>
    </submittedName>
</protein>
<dbReference type="AlphaFoldDB" id="A0AAD2H077"/>
<keyword evidence="2" id="KW-1185">Reference proteome</keyword>
<evidence type="ECO:0000313" key="1">
    <source>
        <dbReference type="EMBL" id="CAK5267118.1"/>
    </source>
</evidence>
<feature type="non-terminal residue" evidence="1">
    <location>
        <position position="99"/>
    </location>
</feature>
<sequence length="99" mass="11308">MVCVGLVCRIGYSLRRSLCRKELLHVTITCRDLRTSRSGRLRCLSWDWRQPSHAVALCVAGRIIFRSGWRLPTDRPRVRLDWDVFAGQAAPLASLARCV</sequence>
<gene>
    <name evidence="1" type="ORF">MYCIT1_LOCUS9369</name>
</gene>
<dbReference type="Proteomes" id="UP001295794">
    <property type="component" value="Unassembled WGS sequence"/>
</dbReference>
<accession>A0AAD2H077</accession>